<dbReference type="EMBL" id="PP511521">
    <property type="protein sequence ID" value="XCD05034.1"/>
    <property type="molecule type" value="Genomic_DNA"/>
</dbReference>
<sequence length="128" mass="15591">MELTREQAIAEHRKMWNWIADESEKRNVMLNKTHYFIEHNINANELKDYCFACEYAYQTYQTKGKKHSTKFCNYCPLVWESNRRTFMCECKDHRLDDLGLFALWRNSKTIEEHVRYARLLANLPEKEF</sequence>
<accession>A0AAU8B0C4</accession>
<organism evidence="1">
    <name type="scientific">Dulem virus 36</name>
    <dbReference type="NCBI Taxonomy" id="3145754"/>
    <lineage>
        <taxon>Viruses</taxon>
        <taxon>Duplodnaviria</taxon>
        <taxon>Heunggongvirae</taxon>
        <taxon>Uroviricota</taxon>
        <taxon>Caudoviricetes</taxon>
    </lineage>
</organism>
<proteinExistence type="predicted"/>
<evidence type="ECO:0000313" key="1">
    <source>
        <dbReference type="EMBL" id="XCD05034.1"/>
    </source>
</evidence>
<reference evidence="1" key="1">
    <citation type="submission" date="2024-03" db="EMBL/GenBank/DDBJ databases">
        <title>Diverse circular DNA viruses in blood, oral, and fecal samples of captive lemurs.</title>
        <authorList>
            <person name="Paietta E.N."/>
            <person name="Kraberger S."/>
            <person name="Lund M.C."/>
            <person name="Custer J.M."/>
            <person name="Vargas K.M."/>
            <person name="Ehmke E.E."/>
            <person name="Yoder A.D."/>
            <person name="Varsani A."/>
        </authorList>
    </citation>
    <scope>NUCLEOTIDE SEQUENCE</scope>
    <source>
        <strain evidence="1">Duke_24FS_3</strain>
    </source>
</reference>
<name>A0AAU8B0C4_9CAUD</name>
<protein>
    <submittedName>
        <fullName evidence="1">Uncharacterized protein</fullName>
    </submittedName>
</protein>